<proteinExistence type="predicted"/>
<feature type="signal peptide" evidence="1">
    <location>
        <begin position="1"/>
        <end position="21"/>
    </location>
</feature>
<reference evidence="2 3" key="1">
    <citation type="submission" date="2021-12" db="EMBL/GenBank/DDBJ databases">
        <title>Discovery of the Pendulisporaceae a myxobacterial family with distinct sporulation behavior and unique specialized metabolism.</title>
        <authorList>
            <person name="Garcia R."/>
            <person name="Popoff A."/>
            <person name="Bader C.D."/>
            <person name="Loehr J."/>
            <person name="Walesch S."/>
            <person name="Walt C."/>
            <person name="Boldt J."/>
            <person name="Bunk B."/>
            <person name="Haeckl F.J.F.P.J."/>
            <person name="Gunesch A.P."/>
            <person name="Birkelbach J."/>
            <person name="Nuebel U."/>
            <person name="Pietschmann T."/>
            <person name="Bach T."/>
            <person name="Mueller R."/>
        </authorList>
    </citation>
    <scope>NUCLEOTIDE SEQUENCE [LARGE SCALE GENOMIC DNA]</scope>
    <source>
        <strain evidence="2 3">MSr12523</strain>
    </source>
</reference>
<evidence type="ECO:0000256" key="1">
    <source>
        <dbReference type="SAM" id="SignalP"/>
    </source>
</evidence>
<protein>
    <submittedName>
        <fullName evidence="2">Uncharacterized protein</fullName>
    </submittedName>
</protein>
<evidence type="ECO:0000313" key="3">
    <source>
        <dbReference type="Proteomes" id="UP001379533"/>
    </source>
</evidence>
<gene>
    <name evidence="2" type="ORF">LZC95_43130</name>
</gene>
<name>A0ABZ2K6R9_9BACT</name>
<sequence length="279" mass="30858">MRHLRAVLLISLASAIPCGIACSLNNFSREFGQDAATISDGGAGARFCANKDAAYCFDFDQLEKPADYFTDPKPGQGTVAFDTSEYVSPPRSLSVGLPADAGKTSYSVMVNQYRQHPTELTYEVHFQVAQAPIPSTGHPSGDEAIFATIMKISFERAPNDRDLAIHVRGQDGVYKVYAYEHGYNVEPDGGPGFNDLEFLGRLRETQTPTSWSKLILRVRTVPELYVSAQLNDENERPLRMAPNWQPIEPAFSIGLSYAQPLASPWTIRYDDILIDMKGN</sequence>
<dbReference type="Proteomes" id="UP001379533">
    <property type="component" value="Chromosome"/>
</dbReference>
<keyword evidence="3" id="KW-1185">Reference proteome</keyword>
<accession>A0ABZ2K6R9</accession>
<dbReference type="EMBL" id="CP089982">
    <property type="protein sequence ID" value="WXA93235.1"/>
    <property type="molecule type" value="Genomic_DNA"/>
</dbReference>
<evidence type="ECO:0000313" key="2">
    <source>
        <dbReference type="EMBL" id="WXA93235.1"/>
    </source>
</evidence>
<dbReference type="RefSeq" id="WP_394843833.1">
    <property type="nucleotide sequence ID" value="NZ_CP089982.1"/>
</dbReference>
<feature type="chain" id="PRO_5046842725" evidence="1">
    <location>
        <begin position="22"/>
        <end position="279"/>
    </location>
</feature>
<keyword evidence="1" id="KW-0732">Signal</keyword>
<organism evidence="2 3">
    <name type="scientific">Pendulispora brunnea</name>
    <dbReference type="NCBI Taxonomy" id="2905690"/>
    <lineage>
        <taxon>Bacteria</taxon>
        <taxon>Pseudomonadati</taxon>
        <taxon>Myxococcota</taxon>
        <taxon>Myxococcia</taxon>
        <taxon>Myxococcales</taxon>
        <taxon>Sorangiineae</taxon>
        <taxon>Pendulisporaceae</taxon>
        <taxon>Pendulispora</taxon>
    </lineage>
</organism>